<accession>A0A8C2YM39</accession>
<protein>
    <submittedName>
        <fullName evidence="9">Solute carrier family 10 member 6</fullName>
    </submittedName>
</protein>
<organism evidence="9 10">
    <name type="scientific">Chinchilla lanigera</name>
    <name type="common">Long-tailed chinchilla</name>
    <name type="synonym">Chinchilla villidera</name>
    <dbReference type="NCBI Taxonomy" id="34839"/>
    <lineage>
        <taxon>Eukaryota</taxon>
        <taxon>Metazoa</taxon>
        <taxon>Chordata</taxon>
        <taxon>Craniata</taxon>
        <taxon>Vertebrata</taxon>
        <taxon>Euteleostomi</taxon>
        <taxon>Mammalia</taxon>
        <taxon>Eutheria</taxon>
        <taxon>Euarchontoglires</taxon>
        <taxon>Glires</taxon>
        <taxon>Rodentia</taxon>
        <taxon>Hystricomorpha</taxon>
        <taxon>Chinchillidae</taxon>
        <taxon>Chinchilla</taxon>
    </lineage>
</organism>
<dbReference type="Pfam" id="PF01758">
    <property type="entry name" value="SBF"/>
    <property type="match status" value="1"/>
</dbReference>
<evidence type="ECO:0000313" key="9">
    <source>
        <dbReference type="Ensembl" id="ENSCLAP00000008700.1"/>
    </source>
</evidence>
<evidence type="ECO:0000256" key="2">
    <source>
        <dbReference type="ARBA" id="ARBA00006528"/>
    </source>
</evidence>
<feature type="transmembrane region" description="Helical" evidence="8">
    <location>
        <begin position="98"/>
        <end position="119"/>
    </location>
</feature>
<dbReference type="Proteomes" id="UP000694398">
    <property type="component" value="Unassembled WGS sequence"/>
</dbReference>
<keyword evidence="3 8" id="KW-0812">Transmembrane</keyword>
<dbReference type="OMA" id="CLYLYTW"/>
<reference evidence="9" key="1">
    <citation type="submission" date="2025-08" db="UniProtKB">
        <authorList>
            <consortium name="Ensembl"/>
        </authorList>
    </citation>
    <scope>IDENTIFICATION</scope>
</reference>
<evidence type="ECO:0000256" key="4">
    <source>
        <dbReference type="ARBA" id="ARBA00022847"/>
    </source>
</evidence>
<keyword evidence="4" id="KW-0813">Transport</keyword>
<sequence>MTANCSSSSACPANGSEEELPGMPEARGGLGLVFTVGSAVMIAMVMFSLGCSVDVRKLWRHLRRPWGVAVGLLCQFGLMPLTAYLLAVSFALKPVQAVAVLIMGCCPGGTISNIFTFWVDGDMDLSISMTTCSTVAALGMMPLCLYLYTWSWDLAQSPTIPYQNIIGAVAGGLLLLVVTVAGVVLSKEFWNSDTNFLTISFVFPLIGHVSGFLLAFLTRQSWQRCRTISLETGAQNIQMCITMLQLSFTAEDLVQMFNFPLAYGFFQLLDGLLIVTVYQVYERLKSKHRGQSWDCAEAPAERTSKETRAFLPGDEAAAVTPRPSGPGGPHGVLGPSSPFTSCEQ</sequence>
<dbReference type="Ensembl" id="ENSCLAT00000008828.1">
    <property type="protein sequence ID" value="ENSCLAP00000008700.1"/>
    <property type="gene ID" value="ENSCLAG00000006091.1"/>
</dbReference>
<comment type="subcellular location">
    <subcellularLocation>
        <location evidence="1">Membrane</location>
        <topology evidence="1">Multi-pass membrane protein</topology>
    </subcellularLocation>
</comment>
<reference evidence="9" key="2">
    <citation type="submission" date="2025-09" db="UniProtKB">
        <authorList>
            <consortium name="Ensembl"/>
        </authorList>
    </citation>
    <scope>IDENTIFICATION</scope>
</reference>
<feature type="transmembrane region" description="Helical" evidence="8">
    <location>
        <begin position="30"/>
        <end position="53"/>
    </location>
</feature>
<dbReference type="InterPro" id="IPR004710">
    <property type="entry name" value="Bilac:Na_transpt"/>
</dbReference>
<feature type="transmembrane region" description="Helical" evidence="8">
    <location>
        <begin position="131"/>
        <end position="150"/>
    </location>
</feature>
<feature type="transmembrane region" description="Helical" evidence="8">
    <location>
        <begin position="65"/>
        <end position="92"/>
    </location>
</feature>
<evidence type="ECO:0000256" key="1">
    <source>
        <dbReference type="ARBA" id="ARBA00004141"/>
    </source>
</evidence>
<feature type="transmembrane region" description="Helical" evidence="8">
    <location>
        <begin position="162"/>
        <end position="184"/>
    </location>
</feature>
<keyword evidence="4" id="KW-0769">Symport</keyword>
<proteinExistence type="inferred from homology"/>
<evidence type="ECO:0000256" key="7">
    <source>
        <dbReference type="SAM" id="MobiDB-lite"/>
    </source>
</evidence>
<dbReference type="GO" id="GO:0016020">
    <property type="term" value="C:membrane"/>
    <property type="evidence" value="ECO:0007669"/>
    <property type="project" value="UniProtKB-SubCell"/>
</dbReference>
<evidence type="ECO:0000256" key="5">
    <source>
        <dbReference type="ARBA" id="ARBA00022989"/>
    </source>
</evidence>
<keyword evidence="5 8" id="KW-1133">Transmembrane helix</keyword>
<gene>
    <name evidence="9" type="primary">SLC10A6</name>
</gene>
<dbReference type="GeneTree" id="ENSGT00950000182808"/>
<dbReference type="AlphaFoldDB" id="A0A8C2YM39"/>
<dbReference type="InterPro" id="IPR002657">
    <property type="entry name" value="BilAc:Na_symport/Acr3"/>
</dbReference>
<comment type="similarity">
    <text evidence="2">Belongs to the bile acid:sodium symporter (BASS) (TC 2.A.28) family.</text>
</comment>
<feature type="compositionally biased region" description="Basic and acidic residues" evidence="7">
    <location>
        <begin position="299"/>
        <end position="308"/>
    </location>
</feature>
<name>A0A8C2YM39_CHILA</name>
<dbReference type="PANTHER" id="PTHR10361:SF55">
    <property type="entry name" value="SODIUM-DEPENDENT ORGANIC ANION TRANSPORTER"/>
    <property type="match status" value="1"/>
</dbReference>
<feature type="region of interest" description="Disordered" evidence="7">
    <location>
        <begin position="295"/>
        <end position="344"/>
    </location>
</feature>
<feature type="transmembrane region" description="Helical" evidence="8">
    <location>
        <begin position="261"/>
        <end position="281"/>
    </location>
</feature>
<dbReference type="Gene3D" id="1.20.1530.20">
    <property type="match status" value="2"/>
</dbReference>
<dbReference type="GO" id="GO:0008508">
    <property type="term" value="F:bile acid:sodium symporter activity"/>
    <property type="evidence" value="ECO:0007669"/>
    <property type="project" value="TreeGrafter"/>
</dbReference>
<evidence type="ECO:0000313" key="10">
    <source>
        <dbReference type="Proteomes" id="UP000694398"/>
    </source>
</evidence>
<feature type="transmembrane region" description="Helical" evidence="8">
    <location>
        <begin position="196"/>
        <end position="217"/>
    </location>
</feature>
<evidence type="ECO:0000256" key="6">
    <source>
        <dbReference type="ARBA" id="ARBA00023136"/>
    </source>
</evidence>
<dbReference type="PANTHER" id="PTHR10361">
    <property type="entry name" value="SODIUM-BILE ACID COTRANSPORTER"/>
    <property type="match status" value="1"/>
</dbReference>
<keyword evidence="6 8" id="KW-0472">Membrane</keyword>
<keyword evidence="10" id="KW-1185">Reference proteome</keyword>
<dbReference type="InterPro" id="IPR038770">
    <property type="entry name" value="Na+/solute_symporter_sf"/>
</dbReference>
<feature type="region of interest" description="Disordered" evidence="7">
    <location>
        <begin position="1"/>
        <end position="22"/>
    </location>
</feature>
<evidence type="ECO:0000256" key="8">
    <source>
        <dbReference type="SAM" id="Phobius"/>
    </source>
</evidence>
<evidence type="ECO:0000256" key="3">
    <source>
        <dbReference type="ARBA" id="ARBA00022692"/>
    </source>
</evidence>